<dbReference type="InterPro" id="IPR015947">
    <property type="entry name" value="PUA-like_sf"/>
</dbReference>
<accession>A0A0G1IM99</accession>
<dbReference type="AlphaFoldDB" id="A0A0G1IM99"/>
<gene>
    <name evidence="2" type="ORF">UW53_C0002G0002</name>
</gene>
<dbReference type="Gene3D" id="2.30.130.30">
    <property type="entry name" value="Hypothetical protein"/>
    <property type="match status" value="1"/>
</dbReference>
<evidence type="ECO:0000313" key="2">
    <source>
        <dbReference type="EMBL" id="KKT60250.1"/>
    </source>
</evidence>
<comment type="caution">
    <text evidence="2">The sequence shown here is derived from an EMBL/GenBank/DDBJ whole genome shotgun (WGS) entry which is preliminary data.</text>
</comment>
<sequence length="124" mass="13964">MAEMKRLIFGEGLMFPTLTGEKQITLRKYRAGSHDFVKGEVIRGEFKDGLNVLLQITADTEKKPFNELTDAEAQADGFNNAEDAFNGLKDYYPDLQKTDLLATIRYEIVKVDGTHAVSINEYAQ</sequence>
<dbReference type="Pfam" id="PF04266">
    <property type="entry name" value="ASCH"/>
    <property type="match status" value="1"/>
</dbReference>
<name>A0A0G1IM99_9BACT</name>
<protein>
    <recommendedName>
        <fullName evidence="1">ASCH domain-containing protein</fullName>
    </recommendedName>
</protein>
<dbReference type="EMBL" id="LCIR01000002">
    <property type="protein sequence ID" value="KKT60250.1"/>
    <property type="molecule type" value="Genomic_DNA"/>
</dbReference>
<evidence type="ECO:0000259" key="1">
    <source>
        <dbReference type="Pfam" id="PF04266"/>
    </source>
</evidence>
<feature type="domain" description="ASCH" evidence="1">
    <location>
        <begin position="18"/>
        <end position="109"/>
    </location>
</feature>
<dbReference type="SUPFAM" id="SSF88697">
    <property type="entry name" value="PUA domain-like"/>
    <property type="match status" value="1"/>
</dbReference>
<dbReference type="Proteomes" id="UP000034087">
    <property type="component" value="Unassembled WGS sequence"/>
</dbReference>
<proteinExistence type="predicted"/>
<organism evidence="2 3">
    <name type="scientific">Candidatus Giovannonibacteria bacterium GW2011_GWA1_44_25</name>
    <dbReference type="NCBI Taxonomy" id="1618645"/>
    <lineage>
        <taxon>Bacteria</taxon>
        <taxon>Candidatus Giovannoniibacteriota</taxon>
    </lineage>
</organism>
<reference evidence="2 3" key="1">
    <citation type="journal article" date="2015" name="Nature">
        <title>rRNA introns, odd ribosomes, and small enigmatic genomes across a large radiation of phyla.</title>
        <authorList>
            <person name="Brown C.T."/>
            <person name="Hug L.A."/>
            <person name="Thomas B.C."/>
            <person name="Sharon I."/>
            <person name="Castelle C.J."/>
            <person name="Singh A."/>
            <person name="Wilkins M.J."/>
            <person name="Williams K.H."/>
            <person name="Banfield J.F."/>
        </authorList>
    </citation>
    <scope>NUCLEOTIDE SEQUENCE [LARGE SCALE GENOMIC DNA]</scope>
</reference>
<evidence type="ECO:0000313" key="3">
    <source>
        <dbReference type="Proteomes" id="UP000034087"/>
    </source>
</evidence>
<dbReference type="InterPro" id="IPR007374">
    <property type="entry name" value="ASCH_domain"/>
</dbReference>